<dbReference type="InterPro" id="IPR011009">
    <property type="entry name" value="Kinase-like_dom_sf"/>
</dbReference>
<dbReference type="GO" id="GO:0048675">
    <property type="term" value="P:axon extension"/>
    <property type="evidence" value="ECO:0007669"/>
    <property type="project" value="TreeGrafter"/>
</dbReference>
<dbReference type="GO" id="GO:0005829">
    <property type="term" value="C:cytosol"/>
    <property type="evidence" value="ECO:0007669"/>
    <property type="project" value="TreeGrafter"/>
</dbReference>
<dbReference type="PROSITE" id="PS00107">
    <property type="entry name" value="PROTEIN_KINASE_ATP"/>
    <property type="match status" value="1"/>
</dbReference>
<keyword evidence="3 6" id="KW-0547">Nucleotide-binding</keyword>
<dbReference type="GO" id="GO:0005524">
    <property type="term" value="F:ATP binding"/>
    <property type="evidence" value="ECO:0007669"/>
    <property type="project" value="UniProtKB-UniRule"/>
</dbReference>
<feature type="region of interest" description="Disordered" evidence="7">
    <location>
        <begin position="390"/>
        <end position="414"/>
    </location>
</feature>
<feature type="compositionally biased region" description="Low complexity" evidence="7">
    <location>
        <begin position="557"/>
        <end position="570"/>
    </location>
</feature>
<dbReference type="GO" id="GO:0004674">
    <property type="term" value="F:protein serine/threonine kinase activity"/>
    <property type="evidence" value="ECO:0007669"/>
    <property type="project" value="UniProtKB-EC"/>
</dbReference>
<evidence type="ECO:0000256" key="5">
    <source>
        <dbReference type="ARBA" id="ARBA00022840"/>
    </source>
</evidence>
<dbReference type="Pfam" id="PF12063">
    <property type="entry name" value="ATG1-like_MIT1"/>
    <property type="match status" value="1"/>
</dbReference>
<dbReference type="STRING" id="6573.A0A210R300"/>
<evidence type="ECO:0000256" key="1">
    <source>
        <dbReference type="ARBA" id="ARBA00012513"/>
    </source>
</evidence>
<dbReference type="InterPro" id="IPR048941">
    <property type="entry name" value="ATG1-like_MIT2"/>
</dbReference>
<evidence type="ECO:0000256" key="2">
    <source>
        <dbReference type="ARBA" id="ARBA00022679"/>
    </source>
</evidence>
<dbReference type="GO" id="GO:0000422">
    <property type="term" value="P:autophagy of mitochondrion"/>
    <property type="evidence" value="ECO:0007669"/>
    <property type="project" value="TreeGrafter"/>
</dbReference>
<dbReference type="AlphaFoldDB" id="A0A210R300"/>
<feature type="binding site" evidence="6">
    <location>
        <position position="39"/>
    </location>
    <ligand>
        <name>ATP</name>
        <dbReference type="ChEBI" id="CHEBI:30616"/>
    </ligand>
</feature>
<organism evidence="9 10">
    <name type="scientific">Mizuhopecten yessoensis</name>
    <name type="common">Japanese scallop</name>
    <name type="synonym">Patinopecten yessoensis</name>
    <dbReference type="NCBI Taxonomy" id="6573"/>
    <lineage>
        <taxon>Eukaryota</taxon>
        <taxon>Metazoa</taxon>
        <taxon>Spiralia</taxon>
        <taxon>Lophotrochozoa</taxon>
        <taxon>Mollusca</taxon>
        <taxon>Bivalvia</taxon>
        <taxon>Autobranchia</taxon>
        <taxon>Pteriomorphia</taxon>
        <taxon>Pectinida</taxon>
        <taxon>Pectinoidea</taxon>
        <taxon>Pectinidae</taxon>
        <taxon>Mizuhopecten</taxon>
    </lineage>
</organism>
<name>A0A210R300_MIZYE</name>
<dbReference type="GO" id="GO:0034045">
    <property type="term" value="C:phagophore assembly site membrane"/>
    <property type="evidence" value="ECO:0007669"/>
    <property type="project" value="TreeGrafter"/>
</dbReference>
<gene>
    <name evidence="9" type="ORF">KP79_PYT16334</name>
</gene>
<reference evidence="9 10" key="1">
    <citation type="journal article" date="2017" name="Nat. Ecol. Evol.">
        <title>Scallop genome provides insights into evolution of bilaterian karyotype and development.</title>
        <authorList>
            <person name="Wang S."/>
            <person name="Zhang J."/>
            <person name="Jiao W."/>
            <person name="Li J."/>
            <person name="Xun X."/>
            <person name="Sun Y."/>
            <person name="Guo X."/>
            <person name="Huan P."/>
            <person name="Dong B."/>
            <person name="Zhang L."/>
            <person name="Hu X."/>
            <person name="Sun X."/>
            <person name="Wang J."/>
            <person name="Zhao C."/>
            <person name="Wang Y."/>
            <person name="Wang D."/>
            <person name="Huang X."/>
            <person name="Wang R."/>
            <person name="Lv J."/>
            <person name="Li Y."/>
            <person name="Zhang Z."/>
            <person name="Liu B."/>
            <person name="Lu W."/>
            <person name="Hui Y."/>
            <person name="Liang J."/>
            <person name="Zhou Z."/>
            <person name="Hou R."/>
            <person name="Li X."/>
            <person name="Liu Y."/>
            <person name="Li H."/>
            <person name="Ning X."/>
            <person name="Lin Y."/>
            <person name="Zhao L."/>
            <person name="Xing Q."/>
            <person name="Dou J."/>
            <person name="Li Y."/>
            <person name="Mao J."/>
            <person name="Guo H."/>
            <person name="Dou H."/>
            <person name="Li T."/>
            <person name="Mu C."/>
            <person name="Jiang W."/>
            <person name="Fu Q."/>
            <person name="Fu X."/>
            <person name="Miao Y."/>
            <person name="Liu J."/>
            <person name="Yu Q."/>
            <person name="Li R."/>
            <person name="Liao H."/>
            <person name="Li X."/>
            <person name="Kong Y."/>
            <person name="Jiang Z."/>
            <person name="Chourrout D."/>
            <person name="Li R."/>
            <person name="Bao Z."/>
        </authorList>
    </citation>
    <scope>NUCLEOTIDE SEQUENCE [LARGE SCALE GENOMIC DNA]</scope>
    <source>
        <strain evidence="9 10">PY_sf001</strain>
    </source>
</reference>
<dbReference type="PANTHER" id="PTHR24348:SF22">
    <property type="entry name" value="NON-SPECIFIC SERINE_THREONINE PROTEIN KINASE"/>
    <property type="match status" value="1"/>
</dbReference>
<dbReference type="GO" id="GO:0010508">
    <property type="term" value="P:positive regulation of autophagy"/>
    <property type="evidence" value="ECO:0007669"/>
    <property type="project" value="TreeGrafter"/>
</dbReference>
<accession>A0A210R300</accession>
<dbReference type="SMART" id="SM00220">
    <property type="entry name" value="S_TKc"/>
    <property type="match status" value="1"/>
</dbReference>
<dbReference type="PANTHER" id="PTHR24348">
    <property type="entry name" value="SERINE/THREONINE-PROTEIN KINASE UNC-51-RELATED"/>
    <property type="match status" value="1"/>
</dbReference>
<dbReference type="InterPro" id="IPR022708">
    <property type="entry name" value="Atg1-like_tMIT"/>
</dbReference>
<dbReference type="Pfam" id="PF21127">
    <property type="entry name" value="ATG1-like_MIT2"/>
    <property type="match status" value="1"/>
</dbReference>
<dbReference type="InterPro" id="IPR045269">
    <property type="entry name" value="Atg1-like"/>
</dbReference>
<evidence type="ECO:0000256" key="3">
    <source>
        <dbReference type="ARBA" id="ARBA00022741"/>
    </source>
</evidence>
<evidence type="ECO:0000259" key="8">
    <source>
        <dbReference type="PROSITE" id="PS50011"/>
    </source>
</evidence>
<dbReference type="GO" id="GO:0042594">
    <property type="term" value="P:response to starvation"/>
    <property type="evidence" value="ECO:0007669"/>
    <property type="project" value="TreeGrafter"/>
</dbReference>
<dbReference type="FunFam" id="3.30.200.20:FF:000149">
    <property type="entry name" value="serine/threonine-protein kinase unc-51 isoform X1"/>
    <property type="match status" value="1"/>
</dbReference>
<dbReference type="InterPro" id="IPR008271">
    <property type="entry name" value="Ser/Thr_kinase_AS"/>
</dbReference>
<dbReference type="InterPro" id="IPR000719">
    <property type="entry name" value="Prot_kinase_dom"/>
</dbReference>
<dbReference type="PROSITE" id="PS00108">
    <property type="entry name" value="PROTEIN_KINASE_ST"/>
    <property type="match status" value="1"/>
</dbReference>
<feature type="compositionally biased region" description="Polar residues" evidence="7">
    <location>
        <begin position="726"/>
        <end position="738"/>
    </location>
</feature>
<feature type="compositionally biased region" description="Pro residues" evidence="7">
    <location>
        <begin position="303"/>
        <end position="334"/>
    </location>
</feature>
<dbReference type="PROSITE" id="PS50011">
    <property type="entry name" value="PROTEIN_KINASE_DOM"/>
    <property type="match status" value="1"/>
</dbReference>
<dbReference type="GO" id="GO:0005776">
    <property type="term" value="C:autophagosome"/>
    <property type="evidence" value="ECO:0007669"/>
    <property type="project" value="TreeGrafter"/>
</dbReference>
<feature type="compositionally biased region" description="Polar residues" evidence="7">
    <location>
        <begin position="439"/>
        <end position="466"/>
    </location>
</feature>
<dbReference type="GO" id="GO:0034727">
    <property type="term" value="P:piecemeal microautophagy of the nucleus"/>
    <property type="evidence" value="ECO:0007669"/>
    <property type="project" value="TreeGrafter"/>
</dbReference>
<keyword evidence="10" id="KW-1185">Reference proteome</keyword>
<dbReference type="EMBL" id="NEDP02000704">
    <property type="protein sequence ID" value="OWF55296.1"/>
    <property type="molecule type" value="Genomic_DNA"/>
</dbReference>
<evidence type="ECO:0000256" key="7">
    <source>
        <dbReference type="SAM" id="MobiDB-lite"/>
    </source>
</evidence>
<feature type="region of interest" description="Disordered" evidence="7">
    <location>
        <begin position="689"/>
        <end position="747"/>
    </location>
</feature>
<evidence type="ECO:0000256" key="6">
    <source>
        <dbReference type="PROSITE-ProRule" id="PRU10141"/>
    </source>
</evidence>
<dbReference type="Gene3D" id="1.10.510.10">
    <property type="entry name" value="Transferase(Phosphotransferase) domain 1"/>
    <property type="match status" value="1"/>
</dbReference>
<dbReference type="FunFam" id="1.10.510.10:FF:000493">
    <property type="entry name" value="serine/threonine-protein kinase unc-51 isoform X2"/>
    <property type="match status" value="1"/>
</dbReference>
<dbReference type="GO" id="GO:0000045">
    <property type="term" value="P:autophagosome assembly"/>
    <property type="evidence" value="ECO:0007669"/>
    <property type="project" value="TreeGrafter"/>
</dbReference>
<keyword evidence="4 9" id="KW-0418">Kinase</keyword>
<dbReference type="SUPFAM" id="SSF56112">
    <property type="entry name" value="Protein kinase-like (PK-like)"/>
    <property type="match status" value="1"/>
</dbReference>
<feature type="region of interest" description="Disordered" evidence="7">
    <location>
        <begin position="427"/>
        <end position="585"/>
    </location>
</feature>
<keyword evidence="5 6" id="KW-0067">ATP-binding</keyword>
<evidence type="ECO:0000256" key="4">
    <source>
        <dbReference type="ARBA" id="ARBA00022777"/>
    </source>
</evidence>
<comment type="caution">
    <text evidence="9">The sequence shown here is derived from an EMBL/GenBank/DDBJ whole genome shotgun (WGS) entry which is preliminary data.</text>
</comment>
<protein>
    <recommendedName>
        <fullName evidence="1">non-specific serine/threonine protein kinase</fullName>
        <ecNumber evidence="1">2.7.11.1</ecNumber>
    </recommendedName>
</protein>
<feature type="region of interest" description="Disordered" evidence="7">
    <location>
        <begin position="267"/>
        <end position="334"/>
    </location>
</feature>
<keyword evidence="2" id="KW-0808">Transferase</keyword>
<dbReference type="Gene3D" id="3.30.200.20">
    <property type="entry name" value="Phosphorylase Kinase, domain 1"/>
    <property type="match status" value="1"/>
</dbReference>
<dbReference type="OrthoDB" id="346907at2759"/>
<evidence type="ECO:0000313" key="10">
    <source>
        <dbReference type="Proteomes" id="UP000242188"/>
    </source>
</evidence>
<dbReference type="InterPro" id="IPR017441">
    <property type="entry name" value="Protein_kinase_ATP_BS"/>
</dbReference>
<proteinExistence type="predicted"/>
<dbReference type="GO" id="GO:0061709">
    <property type="term" value="P:reticulophagy"/>
    <property type="evidence" value="ECO:0007669"/>
    <property type="project" value="TreeGrafter"/>
</dbReference>
<feature type="compositionally biased region" description="Polar residues" evidence="7">
    <location>
        <begin position="482"/>
        <end position="505"/>
    </location>
</feature>
<dbReference type="EC" id="2.7.11.1" evidence="1"/>
<dbReference type="Pfam" id="PF00069">
    <property type="entry name" value="Pkinase"/>
    <property type="match status" value="1"/>
</dbReference>
<dbReference type="CDD" id="cd14120">
    <property type="entry name" value="STKc_ULK1_2-like"/>
    <property type="match status" value="1"/>
</dbReference>
<evidence type="ECO:0000313" key="9">
    <source>
        <dbReference type="EMBL" id="OWF55296.1"/>
    </source>
</evidence>
<feature type="domain" description="Protein kinase" evidence="8">
    <location>
        <begin position="9"/>
        <end position="281"/>
    </location>
</feature>
<dbReference type="Proteomes" id="UP000242188">
    <property type="component" value="Unassembled WGS sequence"/>
</dbReference>
<sequence length="998" mass="108040">MEIIGEFEYNKKDLIGHGAFAVVFKGRSRKKPPTTVAIKSITKKNLAKSQNLLSKEIKILKELSDLHHGNVVALLDCKETTNHVYLVMEYCNGGDLADFLQAKGTLSENTISQFLRQIAAAMRALHGKGIVHRDLKPQNILLQNPPGKTNPSPCEMILKIADFGFARFLNDGVMAATLCGSPMYMAPEVIMSMQYDAKADLWSIGTIVFQCLTGKAPFQAQTPQQLKHFYEKHAELKPNVPKDTSSGLKDLLLRMLKRNARDRIAFASPVPVPSRSSHGFSVGSPTPPSHLSASPLSGRAEFSPPPRRPPPPPPPTLTPLPSPPSVPSPVRITPPKPLQVIKREEAEAFHGSSQEVAGFLKVEKDGQTPRSNSPTEDFVMVPVSLPCGNLQGSAEKTTKIPTPEEISVKAVEPPPLSFAAVKVSPTSGAVAFSKKSPDEATSPSRPSTLPMQTDSPPTTKPHSSQPIPVPGQVQAYHRISAGSPSSPRKNSMDISPTCSSSGSNKDSTEKKEIKTSLPTVEAKLCGPDIGSLSPPAVKFSIGTPPSTGQWKRGSLGSTPSRYSTTPPSVTNSPHRRSGSSSPQFPLVAPMSLPAIIGSPPKLGKINRVSPDGVDSLPVNAPFGSSRPKTVPDDLATIPYKSPAQVTAAIPTVRRNLLEQGRSSTDPSVLCNLEGGSLLSEQLVRAAFGTPPQPFNNQGSVVPFSSGGWRGSKEKVSSLGSPGSDKSLPSDTDKSTTYVRRNAEPSPPPSVIFAQSPSNMEGPVAFVAPGLAEETLMDDNHNETMAKLSFVLDLVECIVELAQTRGAPLQGFTESVNLKQGETLPSEHMPKFTEAQRRLEQLVLYVRSLHLLSSSLQLARKEIKEERLQISTSLRNVLRQMNESYHRCVNMCKQIQHRLGAGIQNTLTPQIAVATADKLIYNYAIEMCQNAALDELFGNPNECFRRYQTAHLLLHSLSQQAQNTRDKQLLNKYKDAVERRLANVHTAPQAFIPPFETVS</sequence>